<evidence type="ECO:0000259" key="10">
    <source>
        <dbReference type="PROSITE" id="PS50885"/>
    </source>
</evidence>
<dbReference type="GO" id="GO:0005524">
    <property type="term" value="F:ATP binding"/>
    <property type="evidence" value="ECO:0007669"/>
    <property type="project" value="UniProtKB-KW"/>
</dbReference>
<comment type="catalytic activity">
    <reaction evidence="1">
        <text>ATP + protein L-histidine = ADP + protein N-phospho-L-histidine.</text>
        <dbReference type="EC" id="2.7.13.3"/>
    </reaction>
</comment>
<comment type="subcellular location">
    <subcellularLocation>
        <location evidence="2">Membrane</location>
    </subcellularLocation>
</comment>
<organism evidence="11 12">
    <name type="scientific">Geoalkalibacter halelectricus</name>
    <dbReference type="NCBI Taxonomy" id="2847045"/>
    <lineage>
        <taxon>Bacteria</taxon>
        <taxon>Pseudomonadati</taxon>
        <taxon>Thermodesulfobacteriota</taxon>
        <taxon>Desulfuromonadia</taxon>
        <taxon>Desulfuromonadales</taxon>
        <taxon>Geoalkalibacteraceae</taxon>
        <taxon>Geoalkalibacter</taxon>
    </lineage>
</organism>
<feature type="domain" description="Histidine kinase" evidence="9">
    <location>
        <begin position="277"/>
        <end position="488"/>
    </location>
</feature>
<dbReference type="PANTHER" id="PTHR43065">
    <property type="entry name" value="SENSOR HISTIDINE KINASE"/>
    <property type="match status" value="1"/>
</dbReference>
<dbReference type="SUPFAM" id="SSF55874">
    <property type="entry name" value="ATPase domain of HSP90 chaperone/DNA topoisomerase II/histidine kinase"/>
    <property type="match status" value="1"/>
</dbReference>
<accession>A0ABY5ZS48</accession>
<keyword evidence="8" id="KW-0812">Transmembrane</keyword>
<dbReference type="EMBL" id="CP092109">
    <property type="protein sequence ID" value="UWZ80767.1"/>
    <property type="molecule type" value="Genomic_DNA"/>
</dbReference>
<dbReference type="PROSITE" id="PS50109">
    <property type="entry name" value="HIS_KIN"/>
    <property type="match status" value="1"/>
</dbReference>
<evidence type="ECO:0000313" key="11">
    <source>
        <dbReference type="EMBL" id="UWZ80767.1"/>
    </source>
</evidence>
<dbReference type="Proteomes" id="UP001060414">
    <property type="component" value="Chromosome"/>
</dbReference>
<dbReference type="PROSITE" id="PS50885">
    <property type="entry name" value="HAMP"/>
    <property type="match status" value="1"/>
</dbReference>
<dbReference type="EC" id="2.7.13.3" evidence="3"/>
<evidence type="ECO:0000256" key="3">
    <source>
        <dbReference type="ARBA" id="ARBA00012438"/>
    </source>
</evidence>
<dbReference type="Gene3D" id="3.30.565.10">
    <property type="entry name" value="Histidine kinase-like ATPase, C-terminal domain"/>
    <property type="match status" value="1"/>
</dbReference>
<dbReference type="InterPro" id="IPR036097">
    <property type="entry name" value="HisK_dim/P_sf"/>
</dbReference>
<dbReference type="InterPro" id="IPR003661">
    <property type="entry name" value="HisK_dim/P_dom"/>
</dbReference>
<evidence type="ECO:0000256" key="1">
    <source>
        <dbReference type="ARBA" id="ARBA00000085"/>
    </source>
</evidence>
<dbReference type="Gene3D" id="1.10.8.500">
    <property type="entry name" value="HAMP domain in histidine kinase"/>
    <property type="match status" value="1"/>
</dbReference>
<keyword evidence="4" id="KW-0597">Phosphoprotein</keyword>
<feature type="compositionally biased region" description="Basic and acidic residues" evidence="7">
    <location>
        <begin position="496"/>
        <end position="508"/>
    </location>
</feature>
<dbReference type="Gene3D" id="3.30.450.290">
    <property type="match status" value="1"/>
</dbReference>
<proteinExistence type="predicted"/>
<dbReference type="InterPro" id="IPR036890">
    <property type="entry name" value="HATPase_C_sf"/>
</dbReference>
<feature type="transmembrane region" description="Helical" evidence="8">
    <location>
        <begin position="12"/>
        <end position="32"/>
    </location>
</feature>
<dbReference type="Pfam" id="PF00512">
    <property type="entry name" value="HisKA"/>
    <property type="match status" value="1"/>
</dbReference>
<dbReference type="Pfam" id="PF00672">
    <property type="entry name" value="HAMP"/>
    <property type="match status" value="1"/>
</dbReference>
<dbReference type="InterPro" id="IPR003594">
    <property type="entry name" value="HATPase_dom"/>
</dbReference>
<evidence type="ECO:0000313" key="12">
    <source>
        <dbReference type="Proteomes" id="UP001060414"/>
    </source>
</evidence>
<keyword evidence="11" id="KW-0067">ATP-binding</keyword>
<keyword evidence="11" id="KW-0547">Nucleotide-binding</keyword>
<evidence type="ECO:0000256" key="2">
    <source>
        <dbReference type="ARBA" id="ARBA00004370"/>
    </source>
</evidence>
<feature type="region of interest" description="Disordered" evidence="7">
    <location>
        <begin position="487"/>
        <end position="508"/>
    </location>
</feature>
<evidence type="ECO:0000259" key="9">
    <source>
        <dbReference type="PROSITE" id="PS50109"/>
    </source>
</evidence>
<dbReference type="PANTHER" id="PTHR43065:SF42">
    <property type="entry name" value="TWO-COMPONENT SENSOR PPRA"/>
    <property type="match status" value="1"/>
</dbReference>
<keyword evidence="8" id="KW-1133">Transmembrane helix</keyword>
<dbReference type="InterPro" id="IPR003660">
    <property type="entry name" value="HAMP_dom"/>
</dbReference>
<dbReference type="PRINTS" id="PR00344">
    <property type="entry name" value="BCTRLSENSOR"/>
</dbReference>
<keyword evidence="8" id="KW-0472">Membrane</keyword>
<feature type="transmembrane region" description="Helical" evidence="8">
    <location>
        <begin position="177"/>
        <end position="199"/>
    </location>
</feature>
<feature type="domain" description="HAMP" evidence="10">
    <location>
        <begin position="200"/>
        <end position="252"/>
    </location>
</feature>
<dbReference type="SUPFAM" id="SSF158472">
    <property type="entry name" value="HAMP domain-like"/>
    <property type="match status" value="1"/>
</dbReference>
<dbReference type="SUPFAM" id="SSF47384">
    <property type="entry name" value="Homodimeric domain of signal transducing histidine kinase"/>
    <property type="match status" value="1"/>
</dbReference>
<dbReference type="SMART" id="SM00304">
    <property type="entry name" value="HAMP"/>
    <property type="match status" value="1"/>
</dbReference>
<dbReference type="RefSeq" id="WP_260749131.1">
    <property type="nucleotide sequence ID" value="NZ_CP092109.1"/>
</dbReference>
<dbReference type="CDD" id="cd06225">
    <property type="entry name" value="HAMP"/>
    <property type="match status" value="1"/>
</dbReference>
<dbReference type="Pfam" id="PF02518">
    <property type="entry name" value="HATPase_c"/>
    <property type="match status" value="1"/>
</dbReference>
<dbReference type="SMART" id="SM00387">
    <property type="entry name" value="HATPase_c"/>
    <property type="match status" value="1"/>
</dbReference>
<keyword evidence="12" id="KW-1185">Reference proteome</keyword>
<sequence length="508" mass="55624">MRRGDVRLFTRILILNVVLLVVGIGSFTLFHLQRERQHLFDVSRQHAEVLLSTVERTISNAMCTGNTEEVQVVLELVGNSPHLLKVRIFHPDGSVRRSSLVGEVGQAVDGGDMGLFHAGERDGIFSVGDKEWLSVQSVIRSGPACIGCHDAADEVLGILNLHVSLDETREQLRATTALFAGSTLLMVGALALGLGWVLMHFVQRPIRGLAAQMARVEQGDLSARIAPLHNDELGRLAQSFNAMVERLEQARTQLRNFHFQQMERADRLASVGEMASGVAHEIKNPLAGISAAISVLSEAFEGDEEREAIVAEVLAQIARLNKTATDLLYFGRPAPPEFTHADLNELIDRTLFFASQHPEARNVEVRKALADHLPPVWVDEKQIQQVLFNIFINAMQAMEQGGIIEVASMLEARGAEHWVRVRIGDNGPGIAPEALEQIFTPFFTTKSQGTGLGLAICRQLLDEHQGRLCVENQVGQGAIFTLELPTEPVGRNAEGGADRGKTQDPGGR</sequence>
<protein>
    <recommendedName>
        <fullName evidence="3">histidine kinase</fullName>
        <ecNumber evidence="3">2.7.13.3</ecNumber>
    </recommendedName>
</protein>
<evidence type="ECO:0000256" key="5">
    <source>
        <dbReference type="ARBA" id="ARBA00022679"/>
    </source>
</evidence>
<dbReference type="InterPro" id="IPR004358">
    <property type="entry name" value="Sig_transdc_His_kin-like_C"/>
</dbReference>
<reference evidence="11" key="1">
    <citation type="journal article" date="2022" name="Environ. Microbiol.">
        <title>Geoalkalibacter halelectricus SAP #1 sp. nov. possessing extracellular electron transfer and mineral#reducing capabilities from a haloalkaline environment.</title>
        <authorList>
            <person name="Yadav S."/>
            <person name="Singh R."/>
            <person name="Sundharam S.S."/>
            <person name="Chaudhary S."/>
            <person name="Krishnamurthi S."/>
            <person name="Patil S.A."/>
        </authorList>
    </citation>
    <scope>NUCLEOTIDE SEQUENCE</scope>
    <source>
        <strain evidence="11">SAP-1</strain>
    </source>
</reference>
<name>A0ABY5ZS48_9BACT</name>
<dbReference type="CDD" id="cd00082">
    <property type="entry name" value="HisKA"/>
    <property type="match status" value="1"/>
</dbReference>
<evidence type="ECO:0000256" key="4">
    <source>
        <dbReference type="ARBA" id="ARBA00022553"/>
    </source>
</evidence>
<keyword evidence="5" id="KW-0808">Transferase</keyword>
<dbReference type="Gene3D" id="1.10.287.130">
    <property type="match status" value="1"/>
</dbReference>
<evidence type="ECO:0000256" key="8">
    <source>
        <dbReference type="SAM" id="Phobius"/>
    </source>
</evidence>
<gene>
    <name evidence="11" type="ORF">L9S41_05030</name>
</gene>
<keyword evidence="6" id="KW-0418">Kinase</keyword>
<evidence type="ECO:0000256" key="7">
    <source>
        <dbReference type="SAM" id="MobiDB-lite"/>
    </source>
</evidence>
<evidence type="ECO:0000256" key="6">
    <source>
        <dbReference type="ARBA" id="ARBA00022777"/>
    </source>
</evidence>
<dbReference type="SMART" id="SM00388">
    <property type="entry name" value="HisKA"/>
    <property type="match status" value="1"/>
</dbReference>
<dbReference type="InterPro" id="IPR005467">
    <property type="entry name" value="His_kinase_dom"/>
</dbReference>